<reference evidence="2" key="2">
    <citation type="journal article" date="2021" name="PeerJ">
        <title>Extensive microbial diversity within the chicken gut microbiome revealed by metagenomics and culture.</title>
        <authorList>
            <person name="Gilroy R."/>
            <person name="Ravi A."/>
            <person name="Getino M."/>
            <person name="Pursley I."/>
            <person name="Horton D.L."/>
            <person name="Alikhan N.F."/>
            <person name="Baker D."/>
            <person name="Gharbi K."/>
            <person name="Hall N."/>
            <person name="Watson M."/>
            <person name="Adriaenssens E.M."/>
            <person name="Foster-Nyarko E."/>
            <person name="Jarju S."/>
            <person name="Secka A."/>
            <person name="Antonio M."/>
            <person name="Oren A."/>
            <person name="Chaudhuri R.R."/>
            <person name="La Ragione R."/>
            <person name="Hildebrand F."/>
            <person name="Pallen M.J."/>
        </authorList>
    </citation>
    <scope>NUCLEOTIDE SEQUENCE</scope>
    <source>
        <strain evidence="2">CHK178-757</strain>
    </source>
</reference>
<dbReference type="AlphaFoldDB" id="A0A9D1JQD2"/>
<keyword evidence="1" id="KW-1133">Transmembrane helix</keyword>
<keyword evidence="1" id="KW-0472">Membrane</keyword>
<proteinExistence type="predicted"/>
<feature type="transmembrane region" description="Helical" evidence="1">
    <location>
        <begin position="39"/>
        <end position="61"/>
    </location>
</feature>
<organism evidence="2 3">
    <name type="scientific">Candidatus Scybalocola faecigallinarum</name>
    <dbReference type="NCBI Taxonomy" id="2840941"/>
    <lineage>
        <taxon>Bacteria</taxon>
        <taxon>Bacillati</taxon>
        <taxon>Bacillota</taxon>
        <taxon>Clostridia</taxon>
        <taxon>Lachnospirales</taxon>
        <taxon>Lachnospiraceae</taxon>
        <taxon>Lachnospiraceae incertae sedis</taxon>
        <taxon>Candidatus Scybalocola (ex Gilroy et al. 2021)</taxon>
    </lineage>
</organism>
<sequence>MTVQTISELKGWRTATDLERRYIGTVLGEYYKEDSKSRIAGGICCLAAAAFILGGLGVLTFHGRADMGRLIVFGIIALLAALGGVSLLCRAREIRKTDMASGGPPYQVLKALCIQTDHRVDGNSISMIRVADGEGNTCDQWLQAPRSLARSFDARRQKDPVCVFPVLIAAWGDRYWVMAVPDV</sequence>
<reference evidence="2" key="1">
    <citation type="submission" date="2020-10" db="EMBL/GenBank/DDBJ databases">
        <authorList>
            <person name="Gilroy R."/>
        </authorList>
    </citation>
    <scope>NUCLEOTIDE SEQUENCE</scope>
    <source>
        <strain evidence="2">CHK178-757</strain>
    </source>
</reference>
<feature type="transmembrane region" description="Helical" evidence="1">
    <location>
        <begin position="67"/>
        <end position="89"/>
    </location>
</feature>
<accession>A0A9D1JQD2</accession>
<dbReference type="Proteomes" id="UP000823927">
    <property type="component" value="Unassembled WGS sequence"/>
</dbReference>
<evidence type="ECO:0000313" key="2">
    <source>
        <dbReference type="EMBL" id="HIS46619.1"/>
    </source>
</evidence>
<comment type="caution">
    <text evidence="2">The sequence shown here is derived from an EMBL/GenBank/DDBJ whole genome shotgun (WGS) entry which is preliminary data.</text>
</comment>
<evidence type="ECO:0000256" key="1">
    <source>
        <dbReference type="SAM" id="Phobius"/>
    </source>
</evidence>
<evidence type="ECO:0000313" key="3">
    <source>
        <dbReference type="Proteomes" id="UP000823927"/>
    </source>
</evidence>
<name>A0A9D1JQD2_9FIRM</name>
<protein>
    <submittedName>
        <fullName evidence="2">Uncharacterized protein</fullName>
    </submittedName>
</protein>
<gene>
    <name evidence="2" type="ORF">IAB46_03490</name>
</gene>
<dbReference type="EMBL" id="DVIT01000013">
    <property type="protein sequence ID" value="HIS46619.1"/>
    <property type="molecule type" value="Genomic_DNA"/>
</dbReference>
<keyword evidence="1" id="KW-0812">Transmembrane</keyword>